<keyword evidence="2" id="KW-1185">Reference proteome</keyword>
<dbReference type="InterPro" id="IPR009491">
    <property type="entry name" value="DUF1107"/>
</dbReference>
<dbReference type="RefSeq" id="WP_153448219.1">
    <property type="nucleotide sequence ID" value="NZ_CP045699.1"/>
</dbReference>
<evidence type="ECO:0000313" key="1">
    <source>
        <dbReference type="EMBL" id="QGA66082.1"/>
    </source>
</evidence>
<dbReference type="Proteomes" id="UP000348942">
    <property type="component" value="Chromosome 1"/>
</dbReference>
<name>A0A5Q0TG31_9VIBR</name>
<evidence type="ECO:0000313" key="2">
    <source>
        <dbReference type="Proteomes" id="UP000348942"/>
    </source>
</evidence>
<dbReference type="Pfam" id="PF06526">
    <property type="entry name" value="DUF1107"/>
    <property type="match status" value="1"/>
</dbReference>
<dbReference type="EMBL" id="CP045699">
    <property type="protein sequence ID" value="QGA66082.1"/>
    <property type="molecule type" value="Genomic_DNA"/>
</dbReference>
<accession>A0A5Q0TG31</accession>
<gene>
    <name evidence="1" type="ORF">GFB47_10310</name>
</gene>
<dbReference type="Gene3D" id="3.30.1910.10">
    <property type="entry name" value="so0334 like domain"/>
    <property type="match status" value="1"/>
</dbReference>
<organism evidence="1 2">
    <name type="scientific">Vibrio algicola</name>
    <dbReference type="NCBI Taxonomy" id="2662262"/>
    <lineage>
        <taxon>Bacteria</taxon>
        <taxon>Pseudomonadati</taxon>
        <taxon>Pseudomonadota</taxon>
        <taxon>Gammaproteobacteria</taxon>
        <taxon>Vibrionales</taxon>
        <taxon>Vibrionaceae</taxon>
        <taxon>Vibrio</taxon>
    </lineage>
</organism>
<dbReference type="AlphaFoldDB" id="A0A5Q0TG31"/>
<proteinExistence type="predicted"/>
<protein>
    <submittedName>
        <fullName evidence="1">DUF1107 family protein</fullName>
    </submittedName>
</protein>
<reference evidence="1 2" key="1">
    <citation type="submission" date="2019-10" db="EMBL/GenBank/DDBJ databases">
        <title>Vibrio sp. nov., isolated from Coralline algae surface.</title>
        <authorList>
            <person name="Geng Y."/>
            <person name="Zhang X."/>
        </authorList>
    </citation>
    <scope>NUCLEOTIDE SEQUENCE [LARGE SCALE GENOMIC DNA]</scope>
    <source>
        <strain evidence="1 2">SM1977</strain>
    </source>
</reference>
<sequence>MRPIFNCYRPTKIARFVKMLFSGEFMIQGIGYFRFDQGRVLLPNVANKKQLQAMKEINLAIKHLSLEC</sequence>